<dbReference type="OrthoDB" id="9424348at2759"/>
<evidence type="ECO:0000313" key="3">
    <source>
        <dbReference type="Proteomes" id="UP000050525"/>
    </source>
</evidence>
<protein>
    <recommendedName>
        <fullName evidence="4">Interleukin-33</fullName>
    </recommendedName>
</protein>
<comment type="caution">
    <text evidence="2">The sequence shown here is derived from an EMBL/GenBank/DDBJ whole genome shotgun (WGS) entry which is preliminary data.</text>
</comment>
<feature type="compositionally biased region" description="Basic residues" evidence="1">
    <location>
        <begin position="14"/>
        <end position="24"/>
    </location>
</feature>
<proteinExistence type="predicted"/>
<dbReference type="EMBL" id="AKHW03006358">
    <property type="protein sequence ID" value="KYO20858.1"/>
    <property type="molecule type" value="Genomic_DNA"/>
</dbReference>
<dbReference type="eggNOG" id="ENOG502TDF4">
    <property type="taxonomic scope" value="Eukaryota"/>
</dbReference>
<name>A0A151M8K4_ALLMI</name>
<accession>A0A151M8K4</accession>
<evidence type="ECO:0000313" key="2">
    <source>
        <dbReference type="EMBL" id="KYO20858.1"/>
    </source>
</evidence>
<keyword evidence="3" id="KW-1185">Reference proteome</keyword>
<gene>
    <name evidence="2" type="ORF">Y1Q_0012702</name>
</gene>
<dbReference type="Proteomes" id="UP000050525">
    <property type="component" value="Unassembled WGS sequence"/>
</dbReference>
<feature type="region of interest" description="Disordered" evidence="1">
    <location>
        <begin position="1"/>
        <end position="24"/>
    </location>
</feature>
<organism evidence="2 3">
    <name type="scientific">Alligator mississippiensis</name>
    <name type="common">American alligator</name>
    <dbReference type="NCBI Taxonomy" id="8496"/>
    <lineage>
        <taxon>Eukaryota</taxon>
        <taxon>Metazoa</taxon>
        <taxon>Chordata</taxon>
        <taxon>Craniata</taxon>
        <taxon>Vertebrata</taxon>
        <taxon>Euteleostomi</taxon>
        <taxon>Archelosauria</taxon>
        <taxon>Archosauria</taxon>
        <taxon>Crocodylia</taxon>
        <taxon>Alligatoridae</taxon>
        <taxon>Alligatorinae</taxon>
        <taxon>Alligator</taxon>
    </lineage>
</organism>
<reference evidence="2 3" key="1">
    <citation type="journal article" date="2012" name="Genome Biol.">
        <title>Sequencing three crocodilian genomes to illuminate the evolution of archosaurs and amniotes.</title>
        <authorList>
            <person name="St John J.A."/>
            <person name="Braun E.L."/>
            <person name="Isberg S.R."/>
            <person name="Miles L.G."/>
            <person name="Chong A.Y."/>
            <person name="Gongora J."/>
            <person name="Dalzell P."/>
            <person name="Moran C."/>
            <person name="Bed'hom B."/>
            <person name="Abzhanov A."/>
            <person name="Burgess S.C."/>
            <person name="Cooksey A.M."/>
            <person name="Castoe T.A."/>
            <person name="Crawford N.G."/>
            <person name="Densmore L.D."/>
            <person name="Drew J.C."/>
            <person name="Edwards S.V."/>
            <person name="Faircloth B.C."/>
            <person name="Fujita M.K."/>
            <person name="Greenwold M.J."/>
            <person name="Hoffmann F.G."/>
            <person name="Howard J.M."/>
            <person name="Iguchi T."/>
            <person name="Janes D.E."/>
            <person name="Khan S.Y."/>
            <person name="Kohno S."/>
            <person name="de Koning A.J."/>
            <person name="Lance S.L."/>
            <person name="McCarthy F.M."/>
            <person name="McCormack J.E."/>
            <person name="Merchant M.E."/>
            <person name="Peterson D.G."/>
            <person name="Pollock D.D."/>
            <person name="Pourmand N."/>
            <person name="Raney B.J."/>
            <person name="Roessler K.A."/>
            <person name="Sanford J.R."/>
            <person name="Sawyer R.H."/>
            <person name="Schmidt C.J."/>
            <person name="Triplett E.W."/>
            <person name="Tuberville T.D."/>
            <person name="Venegas-Anaya M."/>
            <person name="Howard J.T."/>
            <person name="Jarvis E.D."/>
            <person name="Guillette L.J.Jr."/>
            <person name="Glenn T.C."/>
            <person name="Green R.E."/>
            <person name="Ray D.A."/>
        </authorList>
    </citation>
    <scope>NUCLEOTIDE SEQUENCE [LARGE SCALE GENOMIC DNA]</scope>
    <source>
        <strain evidence="2">KSC_2009_1</strain>
    </source>
</reference>
<sequence length="239" mass="28002">MILRSGFQVPYEKSRKRPRKNKEKIKAKTKFFQQKRSETCPYRNKSPAYKLRERKKCYIQTEDSKTVHFDLDEHGHREISVKDTASDEDIAWLDIFTSSEQDMVHENGTKKGCNDLVTMTQRSKCNHFLLLSESKKQLDLKVLNSQPIGLSMAACNNEEEPDAQQLTEVSQENQLFIMHMNPGNSVKFQCYQDKNYFLHVNKDSIDVCKFEETEADAGKDFHFKVEYVENEIQNRNKLC</sequence>
<evidence type="ECO:0008006" key="4">
    <source>
        <dbReference type="Google" id="ProtNLM"/>
    </source>
</evidence>
<dbReference type="Gene3D" id="2.80.10.50">
    <property type="match status" value="1"/>
</dbReference>
<evidence type="ECO:0000256" key="1">
    <source>
        <dbReference type="SAM" id="MobiDB-lite"/>
    </source>
</evidence>
<dbReference type="KEGG" id="amj:102577390"/>
<dbReference type="AlphaFoldDB" id="A0A151M8K4"/>